<accession>A0ABN7XPK5</accession>
<evidence type="ECO:0000313" key="2">
    <source>
        <dbReference type="EMBL" id="CAG8856256.1"/>
    </source>
</evidence>
<keyword evidence="3" id="KW-1185">Reference proteome</keyword>
<name>A0ABN7XPK5_GIGMA</name>
<comment type="caution">
    <text evidence="2">The sequence shown here is derived from an EMBL/GenBank/DDBJ whole genome shotgun (WGS) entry which is preliminary data.</text>
</comment>
<sequence>MPKSRAVLSEPGDVEMNANSSSGAKLKKKKAVSTVIRETRSGNAKRKAVPTTVNNEKSDLNDNDGSSVTRELETERISATEPKSTM</sequence>
<feature type="non-terminal residue" evidence="2">
    <location>
        <position position="86"/>
    </location>
</feature>
<feature type="region of interest" description="Disordered" evidence="1">
    <location>
        <begin position="1"/>
        <end position="86"/>
    </location>
</feature>
<proteinExistence type="predicted"/>
<dbReference type="EMBL" id="CAJVQB010157857">
    <property type="protein sequence ID" value="CAG8856256.1"/>
    <property type="molecule type" value="Genomic_DNA"/>
</dbReference>
<evidence type="ECO:0000313" key="3">
    <source>
        <dbReference type="Proteomes" id="UP000789901"/>
    </source>
</evidence>
<organism evidence="2 3">
    <name type="scientific">Gigaspora margarita</name>
    <dbReference type="NCBI Taxonomy" id="4874"/>
    <lineage>
        <taxon>Eukaryota</taxon>
        <taxon>Fungi</taxon>
        <taxon>Fungi incertae sedis</taxon>
        <taxon>Mucoromycota</taxon>
        <taxon>Glomeromycotina</taxon>
        <taxon>Glomeromycetes</taxon>
        <taxon>Diversisporales</taxon>
        <taxon>Gigasporaceae</taxon>
        <taxon>Gigaspora</taxon>
    </lineage>
</organism>
<gene>
    <name evidence="2" type="ORF">GMARGA_LOCUS45077</name>
</gene>
<dbReference type="Proteomes" id="UP000789901">
    <property type="component" value="Unassembled WGS sequence"/>
</dbReference>
<reference evidence="2 3" key="1">
    <citation type="submission" date="2021-06" db="EMBL/GenBank/DDBJ databases">
        <authorList>
            <person name="Kallberg Y."/>
            <person name="Tangrot J."/>
            <person name="Rosling A."/>
        </authorList>
    </citation>
    <scope>NUCLEOTIDE SEQUENCE [LARGE SCALE GENOMIC DNA]</scope>
    <source>
        <strain evidence="2 3">120-4 pot B 10/14</strain>
    </source>
</reference>
<evidence type="ECO:0000256" key="1">
    <source>
        <dbReference type="SAM" id="MobiDB-lite"/>
    </source>
</evidence>
<feature type="non-terminal residue" evidence="2">
    <location>
        <position position="1"/>
    </location>
</feature>
<protein>
    <submittedName>
        <fullName evidence="2">4208_t:CDS:1</fullName>
    </submittedName>
</protein>